<proteinExistence type="predicted"/>
<keyword evidence="2" id="KW-1185">Reference proteome</keyword>
<name>A0ABP4WHA1_9ACTN</name>
<reference evidence="2" key="1">
    <citation type="journal article" date="2019" name="Int. J. Syst. Evol. Microbiol.">
        <title>The Global Catalogue of Microorganisms (GCM) 10K type strain sequencing project: providing services to taxonomists for standard genome sequencing and annotation.</title>
        <authorList>
            <consortium name="The Broad Institute Genomics Platform"/>
            <consortium name="The Broad Institute Genome Sequencing Center for Infectious Disease"/>
            <person name="Wu L."/>
            <person name="Ma J."/>
        </authorList>
    </citation>
    <scope>NUCLEOTIDE SEQUENCE [LARGE SCALE GENOMIC DNA]</scope>
    <source>
        <strain evidence="2">JCM 13249</strain>
    </source>
</reference>
<organism evidence="1 2">
    <name type="scientific">Luedemannella helvata</name>
    <dbReference type="NCBI Taxonomy" id="349315"/>
    <lineage>
        <taxon>Bacteria</taxon>
        <taxon>Bacillati</taxon>
        <taxon>Actinomycetota</taxon>
        <taxon>Actinomycetes</taxon>
        <taxon>Micromonosporales</taxon>
        <taxon>Micromonosporaceae</taxon>
        <taxon>Luedemannella</taxon>
    </lineage>
</organism>
<gene>
    <name evidence="1" type="ORF">GCM10009681_24710</name>
</gene>
<dbReference type="Pfam" id="PF15595">
    <property type="entry name" value="Imm51"/>
    <property type="match status" value="1"/>
</dbReference>
<evidence type="ECO:0000313" key="1">
    <source>
        <dbReference type="EMBL" id="GAA1752852.1"/>
    </source>
</evidence>
<accession>A0ABP4WHA1</accession>
<sequence>MAATKLIELDPGKYSLLLDAGSTQVDDIVADLGHEPNGYFWAGVARRLVATEVQHLDGRFGYDPEAGMFCAYGTDREALAELGGLLDAVASDGERIRAIVAEAEAEGFDFDD</sequence>
<evidence type="ECO:0008006" key="3">
    <source>
        <dbReference type="Google" id="ProtNLM"/>
    </source>
</evidence>
<dbReference type="InterPro" id="IPR028956">
    <property type="entry name" value="Imm51"/>
</dbReference>
<dbReference type="RefSeq" id="WP_344080396.1">
    <property type="nucleotide sequence ID" value="NZ_BAAALS010000010.1"/>
</dbReference>
<dbReference type="EMBL" id="BAAALS010000010">
    <property type="protein sequence ID" value="GAA1752852.1"/>
    <property type="molecule type" value="Genomic_DNA"/>
</dbReference>
<protein>
    <recommendedName>
        <fullName evidence="3">Immunity protein 51 of polymorphic toxin system</fullName>
    </recommendedName>
</protein>
<dbReference type="Proteomes" id="UP001500655">
    <property type="component" value="Unassembled WGS sequence"/>
</dbReference>
<comment type="caution">
    <text evidence="1">The sequence shown here is derived from an EMBL/GenBank/DDBJ whole genome shotgun (WGS) entry which is preliminary data.</text>
</comment>
<evidence type="ECO:0000313" key="2">
    <source>
        <dbReference type="Proteomes" id="UP001500655"/>
    </source>
</evidence>